<evidence type="ECO:0000313" key="3">
    <source>
        <dbReference type="EMBL" id="CEI73236.1"/>
    </source>
</evidence>
<keyword evidence="4" id="KW-1185">Reference proteome</keyword>
<name>A0A2P2BSB3_9FIRM</name>
<gene>
    <name evidence="3" type="ORF">FRIFI_1703</name>
</gene>
<feature type="chain" id="PRO_5039136437" evidence="2">
    <location>
        <begin position="22"/>
        <end position="227"/>
    </location>
</feature>
<feature type="compositionally biased region" description="Low complexity" evidence="1">
    <location>
        <begin position="205"/>
        <end position="227"/>
    </location>
</feature>
<feature type="region of interest" description="Disordered" evidence="1">
    <location>
        <begin position="199"/>
        <end position="227"/>
    </location>
</feature>
<dbReference type="AlphaFoldDB" id="A0A2P2BSB3"/>
<evidence type="ECO:0000256" key="2">
    <source>
        <dbReference type="SAM" id="SignalP"/>
    </source>
</evidence>
<sequence length="227" mass="26066">MKLKKLMTIGLSLMLSLGVVACNNNGKNANENTKGTKVETPTGDNTSVRDNDYVTQYSRFYGDYMNDLNNYKVYLSPQSVSKYYETNEYPGNEKYLSNVKEAYKDARDKTQAFVNNLKNDVKIDDKELDKMNKDLIREGEKTIANIDTKLKNLDKISKEDLSKSKEDFMRVVDEATKTDKGEKNQFEKLLEDMNRSLGIDTSKYNNTNNNNNNNNNNNINKNDNVKK</sequence>
<feature type="region of interest" description="Disordered" evidence="1">
    <location>
        <begin position="27"/>
        <end position="48"/>
    </location>
</feature>
<keyword evidence="3" id="KW-0449">Lipoprotein</keyword>
<reference evidence="3 4" key="1">
    <citation type="submission" date="2014-09" db="EMBL/GenBank/DDBJ databases">
        <authorList>
            <person name="Hornung B.V."/>
        </authorList>
    </citation>
    <scope>NUCLEOTIDE SEQUENCE [LARGE SCALE GENOMIC DNA]</scope>
    <source>
        <strain evidence="3 4">FRIFI</strain>
    </source>
</reference>
<accession>A0A2P2BSB3</accession>
<dbReference type="EMBL" id="LN650648">
    <property type="protein sequence ID" value="CEI73236.1"/>
    <property type="molecule type" value="Genomic_DNA"/>
</dbReference>
<evidence type="ECO:0000313" key="4">
    <source>
        <dbReference type="Proteomes" id="UP000245695"/>
    </source>
</evidence>
<organism evidence="3 4">
    <name type="scientific">Romboutsia hominis</name>
    <dbReference type="NCBI Taxonomy" id="1507512"/>
    <lineage>
        <taxon>Bacteria</taxon>
        <taxon>Bacillati</taxon>
        <taxon>Bacillota</taxon>
        <taxon>Clostridia</taxon>
        <taxon>Peptostreptococcales</taxon>
        <taxon>Peptostreptococcaceae</taxon>
        <taxon>Romboutsia</taxon>
    </lineage>
</organism>
<dbReference type="RefSeq" id="WP_166505612.1">
    <property type="nucleotide sequence ID" value="NZ_LN650648.1"/>
</dbReference>
<proteinExistence type="predicted"/>
<protein>
    <submittedName>
        <fullName evidence="3">Prokaryotic membrane lipoprotein lipid attachment site profile</fullName>
    </submittedName>
</protein>
<evidence type="ECO:0000256" key="1">
    <source>
        <dbReference type="SAM" id="MobiDB-lite"/>
    </source>
</evidence>
<dbReference type="KEGG" id="rhom:FRIFI_1703"/>
<dbReference type="PROSITE" id="PS51257">
    <property type="entry name" value="PROKAR_LIPOPROTEIN"/>
    <property type="match status" value="1"/>
</dbReference>
<keyword evidence="2" id="KW-0732">Signal</keyword>
<dbReference type="Proteomes" id="UP000245695">
    <property type="component" value="Chromosome 1"/>
</dbReference>
<feature type="signal peptide" evidence="2">
    <location>
        <begin position="1"/>
        <end position="21"/>
    </location>
</feature>